<organism evidence="1 2">
    <name type="scientific">Litoribacillus peritrichatus</name>
    <dbReference type="NCBI Taxonomy" id="718191"/>
    <lineage>
        <taxon>Bacteria</taxon>
        <taxon>Pseudomonadati</taxon>
        <taxon>Pseudomonadota</taxon>
        <taxon>Gammaproteobacteria</taxon>
        <taxon>Oceanospirillales</taxon>
        <taxon>Oceanospirillaceae</taxon>
        <taxon>Litoribacillus</taxon>
    </lineage>
</organism>
<dbReference type="RefSeq" id="WP_344796558.1">
    <property type="nucleotide sequence ID" value="NZ_BAABBN010000004.1"/>
</dbReference>
<comment type="caution">
    <text evidence="1">The sequence shown here is derived from an EMBL/GenBank/DDBJ whole genome shotgun (WGS) entry which is preliminary data.</text>
</comment>
<gene>
    <name evidence="1" type="ORF">GCM10022277_12370</name>
</gene>
<accession>A0ABP7MEG2</accession>
<evidence type="ECO:0000313" key="2">
    <source>
        <dbReference type="Proteomes" id="UP001501565"/>
    </source>
</evidence>
<protein>
    <submittedName>
        <fullName evidence="1">Uncharacterized protein</fullName>
    </submittedName>
</protein>
<keyword evidence="2" id="KW-1185">Reference proteome</keyword>
<reference evidence="2" key="1">
    <citation type="journal article" date="2019" name="Int. J. Syst. Evol. Microbiol.">
        <title>The Global Catalogue of Microorganisms (GCM) 10K type strain sequencing project: providing services to taxonomists for standard genome sequencing and annotation.</title>
        <authorList>
            <consortium name="The Broad Institute Genomics Platform"/>
            <consortium name="The Broad Institute Genome Sequencing Center for Infectious Disease"/>
            <person name="Wu L."/>
            <person name="Ma J."/>
        </authorList>
    </citation>
    <scope>NUCLEOTIDE SEQUENCE [LARGE SCALE GENOMIC DNA]</scope>
    <source>
        <strain evidence="2">JCM 17551</strain>
    </source>
</reference>
<name>A0ABP7MEG2_9GAMM</name>
<dbReference type="Proteomes" id="UP001501565">
    <property type="component" value="Unassembled WGS sequence"/>
</dbReference>
<evidence type="ECO:0000313" key="1">
    <source>
        <dbReference type="EMBL" id="GAA3918625.1"/>
    </source>
</evidence>
<sequence>MFSLLEKAKAAQTEIEEYGLPLSFIEQFVFEELFGRDTSDYVLLDILSPKFINEILERGTKIINSERTGRKLYNLGPKGSELKPPSADQYLILFINWKDAGWVEISEVENNEIDVSVK</sequence>
<proteinExistence type="predicted"/>
<dbReference type="EMBL" id="BAABBN010000004">
    <property type="protein sequence ID" value="GAA3918625.1"/>
    <property type="molecule type" value="Genomic_DNA"/>
</dbReference>